<sequence length="212" mass="24147">MNKKLQLVLSFCILLTGAALSVNAETAPKGQSPGQEQKHEHHHRMVDESLMKSLLKQGFTKKEIFIAAHIAKFSNKQVGDVLAFYKKSNSSWEKTAQQYGVDLEKIKKHQHHMDKFLETNKQVVLQKVSEYSGKSPQVLQGYLDKGIPLRYLISGAAMAKAANKDLGEIIQMKEQGKSMPEIKKELNLEKEQIHTEMKKLVDEIHQEVRKKK</sequence>
<name>A0A160M8C0_9BACI</name>
<feature type="region of interest" description="Disordered" evidence="1">
    <location>
        <begin position="25"/>
        <end position="45"/>
    </location>
</feature>
<evidence type="ECO:0000313" key="4">
    <source>
        <dbReference type="Proteomes" id="UP000077856"/>
    </source>
</evidence>
<protein>
    <recommendedName>
        <fullName evidence="5">DUF305 domain-containing protein</fullName>
    </recommendedName>
</protein>
<accession>A0A160M8C0</accession>
<reference evidence="3 4" key="1">
    <citation type="submission" date="2016-04" db="EMBL/GenBank/DDBJ databases">
        <title>Complete genome sequence of Bacillus oceanisediminis strain 2691.</title>
        <authorList>
            <person name="Jeong H."/>
            <person name="Kim H.J."/>
            <person name="Lee D.-W."/>
        </authorList>
    </citation>
    <scope>NUCLEOTIDE SEQUENCE [LARGE SCALE GENOMIC DNA]</scope>
    <source>
        <strain evidence="3 4">2691</strain>
    </source>
</reference>
<keyword evidence="2" id="KW-0732">Signal</keyword>
<evidence type="ECO:0008006" key="5">
    <source>
        <dbReference type="Google" id="ProtNLM"/>
    </source>
</evidence>
<dbReference type="EMBL" id="CP015506">
    <property type="protein sequence ID" value="AND38802.1"/>
    <property type="molecule type" value="Genomic_DNA"/>
</dbReference>
<proteinExistence type="predicted"/>
<dbReference type="eggNOG" id="ENOG5033JM1">
    <property type="taxonomic scope" value="Bacteria"/>
</dbReference>
<dbReference type="Proteomes" id="UP000077856">
    <property type="component" value="Chromosome"/>
</dbReference>
<gene>
    <name evidence="3" type="ORF">A361_06660</name>
</gene>
<dbReference type="STRING" id="1196031.A361_06660"/>
<dbReference type="KEGG" id="bon:A361_06660"/>
<dbReference type="AlphaFoldDB" id="A0A160M8C0"/>
<dbReference type="RefSeq" id="WP_019381390.1">
    <property type="nucleotide sequence ID" value="NZ_CP015506.1"/>
</dbReference>
<organism evidence="3 4">
    <name type="scientific">Cytobacillus oceanisediminis 2691</name>
    <dbReference type="NCBI Taxonomy" id="1196031"/>
    <lineage>
        <taxon>Bacteria</taxon>
        <taxon>Bacillati</taxon>
        <taxon>Bacillota</taxon>
        <taxon>Bacilli</taxon>
        <taxon>Bacillales</taxon>
        <taxon>Bacillaceae</taxon>
        <taxon>Cytobacillus</taxon>
    </lineage>
</organism>
<evidence type="ECO:0000256" key="1">
    <source>
        <dbReference type="SAM" id="MobiDB-lite"/>
    </source>
</evidence>
<feature type="chain" id="PRO_5007818084" description="DUF305 domain-containing protein" evidence="2">
    <location>
        <begin position="25"/>
        <end position="212"/>
    </location>
</feature>
<evidence type="ECO:0000313" key="3">
    <source>
        <dbReference type="EMBL" id="AND38802.1"/>
    </source>
</evidence>
<feature type="signal peptide" evidence="2">
    <location>
        <begin position="1"/>
        <end position="24"/>
    </location>
</feature>
<evidence type="ECO:0000256" key="2">
    <source>
        <dbReference type="SAM" id="SignalP"/>
    </source>
</evidence>